<feature type="region of interest" description="Disordered" evidence="2">
    <location>
        <begin position="1"/>
        <end position="25"/>
    </location>
</feature>
<dbReference type="InterPro" id="IPR050807">
    <property type="entry name" value="TransReg_Diox_bact_type"/>
</dbReference>
<evidence type="ECO:0000313" key="5">
    <source>
        <dbReference type="Proteomes" id="UP000621454"/>
    </source>
</evidence>
<dbReference type="PANTHER" id="PTHR46797">
    <property type="entry name" value="HTH-TYPE TRANSCRIPTIONAL REGULATOR"/>
    <property type="match status" value="1"/>
</dbReference>
<dbReference type="GO" id="GO:0003677">
    <property type="term" value="F:DNA binding"/>
    <property type="evidence" value="ECO:0007669"/>
    <property type="project" value="UniProtKB-KW"/>
</dbReference>
<dbReference type="InterPro" id="IPR014710">
    <property type="entry name" value="RmlC-like_jellyroll"/>
</dbReference>
<dbReference type="GO" id="GO:0005829">
    <property type="term" value="C:cytosol"/>
    <property type="evidence" value="ECO:0007669"/>
    <property type="project" value="TreeGrafter"/>
</dbReference>
<evidence type="ECO:0000259" key="3">
    <source>
        <dbReference type="PROSITE" id="PS50943"/>
    </source>
</evidence>
<evidence type="ECO:0000256" key="2">
    <source>
        <dbReference type="SAM" id="MobiDB-lite"/>
    </source>
</evidence>
<dbReference type="InterPro" id="IPR011051">
    <property type="entry name" value="RmlC_Cupin_sf"/>
</dbReference>
<dbReference type="PROSITE" id="PS50943">
    <property type="entry name" value="HTH_CROC1"/>
    <property type="match status" value="1"/>
</dbReference>
<dbReference type="Gene3D" id="2.60.120.10">
    <property type="entry name" value="Jelly Rolls"/>
    <property type="match status" value="1"/>
</dbReference>
<name>A0A916T8H8_9ACTN</name>
<evidence type="ECO:0000313" key="4">
    <source>
        <dbReference type="EMBL" id="GGB35676.1"/>
    </source>
</evidence>
<dbReference type="SUPFAM" id="SSF47413">
    <property type="entry name" value="lambda repressor-like DNA-binding domains"/>
    <property type="match status" value="1"/>
</dbReference>
<dbReference type="SUPFAM" id="SSF51182">
    <property type="entry name" value="RmlC-like cupins"/>
    <property type="match status" value="1"/>
</dbReference>
<sequence length="192" mass="20143">MTHMTTGNRFHGDETDAGPPVADVGSRIRDLRTARGLSLSELARRAHIGKGSLSEIEAGGRNPTLETLYAICAPLQVPLTTLIGGANGVRSTAAGGMTSALLELRELPSMTVEVFWLDFPADADHTSPGHADAVTEHLTVVSGQLAVGPLAAPQTLSVGESTTWRSDGEHRYRAVDGPAQAVLVIMTPRASI</sequence>
<dbReference type="PANTHER" id="PTHR46797:SF1">
    <property type="entry name" value="METHYLPHOSPHONATE SYNTHASE"/>
    <property type="match status" value="1"/>
</dbReference>
<evidence type="ECO:0000256" key="1">
    <source>
        <dbReference type="ARBA" id="ARBA00023125"/>
    </source>
</evidence>
<protein>
    <submittedName>
        <fullName evidence="4">Hypothetical transcriptional regulator</fullName>
    </submittedName>
</protein>
<dbReference type="InterPro" id="IPR001387">
    <property type="entry name" value="Cro/C1-type_HTH"/>
</dbReference>
<dbReference type="AlphaFoldDB" id="A0A916T8H8"/>
<organism evidence="4 5">
    <name type="scientific">Gordonia jinhuaensis</name>
    <dbReference type="NCBI Taxonomy" id="1517702"/>
    <lineage>
        <taxon>Bacteria</taxon>
        <taxon>Bacillati</taxon>
        <taxon>Actinomycetota</taxon>
        <taxon>Actinomycetes</taxon>
        <taxon>Mycobacteriales</taxon>
        <taxon>Gordoniaceae</taxon>
        <taxon>Gordonia</taxon>
    </lineage>
</organism>
<dbReference type="CDD" id="cd02209">
    <property type="entry name" value="cupin_XRE_C"/>
    <property type="match status" value="1"/>
</dbReference>
<keyword evidence="1" id="KW-0238">DNA-binding</keyword>
<dbReference type="Pfam" id="PF01381">
    <property type="entry name" value="HTH_3"/>
    <property type="match status" value="1"/>
</dbReference>
<dbReference type="InterPro" id="IPR010982">
    <property type="entry name" value="Lambda_DNA-bd_dom_sf"/>
</dbReference>
<proteinExistence type="predicted"/>
<reference evidence="4" key="1">
    <citation type="journal article" date="2014" name="Int. J. Syst. Evol. Microbiol.">
        <title>Complete genome sequence of Corynebacterium casei LMG S-19264T (=DSM 44701T), isolated from a smear-ripened cheese.</title>
        <authorList>
            <consortium name="US DOE Joint Genome Institute (JGI-PGF)"/>
            <person name="Walter F."/>
            <person name="Albersmeier A."/>
            <person name="Kalinowski J."/>
            <person name="Ruckert C."/>
        </authorList>
    </citation>
    <scope>NUCLEOTIDE SEQUENCE</scope>
    <source>
        <strain evidence="4">CGMCC 1.12827</strain>
    </source>
</reference>
<dbReference type="Proteomes" id="UP000621454">
    <property type="component" value="Unassembled WGS sequence"/>
</dbReference>
<dbReference type="SMART" id="SM00530">
    <property type="entry name" value="HTH_XRE"/>
    <property type="match status" value="1"/>
</dbReference>
<gene>
    <name evidence="4" type="ORF">GCM10011489_24640</name>
</gene>
<reference evidence="4" key="2">
    <citation type="submission" date="2020-09" db="EMBL/GenBank/DDBJ databases">
        <authorList>
            <person name="Sun Q."/>
            <person name="Zhou Y."/>
        </authorList>
    </citation>
    <scope>NUCLEOTIDE SEQUENCE</scope>
    <source>
        <strain evidence="4">CGMCC 1.12827</strain>
    </source>
</reference>
<dbReference type="Gene3D" id="1.10.260.40">
    <property type="entry name" value="lambda repressor-like DNA-binding domains"/>
    <property type="match status" value="1"/>
</dbReference>
<accession>A0A916T8H8</accession>
<dbReference type="EMBL" id="BMGC01000017">
    <property type="protein sequence ID" value="GGB35676.1"/>
    <property type="molecule type" value="Genomic_DNA"/>
</dbReference>
<keyword evidence="5" id="KW-1185">Reference proteome</keyword>
<dbReference type="GO" id="GO:0003700">
    <property type="term" value="F:DNA-binding transcription factor activity"/>
    <property type="evidence" value="ECO:0007669"/>
    <property type="project" value="TreeGrafter"/>
</dbReference>
<comment type="caution">
    <text evidence="4">The sequence shown here is derived from an EMBL/GenBank/DDBJ whole genome shotgun (WGS) entry which is preliminary data.</text>
</comment>
<feature type="domain" description="HTH cro/C1-type" evidence="3">
    <location>
        <begin position="28"/>
        <end position="82"/>
    </location>
</feature>
<dbReference type="CDD" id="cd00093">
    <property type="entry name" value="HTH_XRE"/>
    <property type="match status" value="1"/>
</dbReference>